<protein>
    <recommendedName>
        <fullName evidence="2">Reverse transcriptase domain-containing protein</fullName>
    </recommendedName>
</protein>
<sequence length="673" mass="77664">MRLKTGKTDYCKAEGLDNLKSIDAFALVDSIVLQAFETGLRIELQEVVKLRQDDYDNLDEALEIAQTIESGLIMKKIDILLGATRIEMVKRNYHGAFNSHQGSQFSGGRSDLALFSPSRNNYGGRFESQRGRNSNRSQQQIGRGRGRMRGQNSYRGIPAPERRNVRFQKNHREAGFMAENYDDPRSPFNRFEDIANINEDLSSPLDGSLNLNARSFLQEQQFFSLQQKKNHHYILKLSNTPIIGFLFRISTIVGTLEKFLGEFLGYFQEIDDNSLNQAFPLEEFWKEGDLILAAYKNSENTSKIEEQIDKVKLDHLDQKLKEKLRRLLEMYGRMFAQSTYDVGQNNTMEEEIDINPDVPIHKVKQFNLPLLQQKALESHVQALLKAGIIKPGRRPYQSPVFIIAKTVNGVIPERSQLDVTNSIFLNDVRHVNQAIHRSVWPLTRADDIFSTLGLSGARFISIIDVSHGFYNVNLHEKSEKYISFSFRVTGQQMIFQRLPQGASPSPQIFQEFMSILFEGMQSFVRFYIDDLVIFSQSEDEHLSHLEKKVSLLGFIIISEGVKPKESKIREIVQLKPPRNIKELRVSDSQDFTEDFVLNYAKLTSCFTRLLRKDTKWEWEEEQQSCFNLLKEELSKSVFLKFPYHDGRPYYIITDSSKDVSASALLQKDDDNRW</sequence>
<dbReference type="PROSITE" id="PS50878">
    <property type="entry name" value="RT_POL"/>
    <property type="match status" value="1"/>
</dbReference>
<dbReference type="CDD" id="cd01647">
    <property type="entry name" value="RT_LTR"/>
    <property type="match status" value="1"/>
</dbReference>
<dbReference type="InterPro" id="IPR000477">
    <property type="entry name" value="RT_dom"/>
</dbReference>
<feature type="domain" description="Reverse transcriptase" evidence="2">
    <location>
        <begin position="384"/>
        <end position="585"/>
    </location>
</feature>
<evidence type="ECO:0000259" key="2">
    <source>
        <dbReference type="PROSITE" id="PS50878"/>
    </source>
</evidence>
<gene>
    <name evidence="3" type="ORF">QYM36_019487</name>
</gene>
<dbReference type="SUPFAM" id="SSF56672">
    <property type="entry name" value="DNA/RNA polymerases"/>
    <property type="match status" value="1"/>
</dbReference>
<dbReference type="PANTHER" id="PTHR33064">
    <property type="entry name" value="POL PROTEIN"/>
    <property type="match status" value="1"/>
</dbReference>
<evidence type="ECO:0000313" key="3">
    <source>
        <dbReference type="EMBL" id="KAK2701889.1"/>
    </source>
</evidence>
<proteinExistence type="predicted"/>
<dbReference type="AlphaFoldDB" id="A0AA88H7U5"/>
<comment type="caution">
    <text evidence="3">The sequence shown here is derived from an EMBL/GenBank/DDBJ whole genome shotgun (WGS) entry which is preliminary data.</text>
</comment>
<dbReference type="Pfam" id="PF00078">
    <property type="entry name" value="RVT_1"/>
    <property type="match status" value="1"/>
</dbReference>
<organism evidence="3 4">
    <name type="scientific">Artemia franciscana</name>
    <name type="common">Brine shrimp</name>
    <name type="synonym">Artemia sanfranciscana</name>
    <dbReference type="NCBI Taxonomy" id="6661"/>
    <lineage>
        <taxon>Eukaryota</taxon>
        <taxon>Metazoa</taxon>
        <taxon>Ecdysozoa</taxon>
        <taxon>Arthropoda</taxon>
        <taxon>Crustacea</taxon>
        <taxon>Branchiopoda</taxon>
        <taxon>Anostraca</taxon>
        <taxon>Artemiidae</taxon>
        <taxon>Artemia</taxon>
    </lineage>
</organism>
<feature type="compositionally biased region" description="Low complexity" evidence="1">
    <location>
        <begin position="131"/>
        <end position="142"/>
    </location>
</feature>
<dbReference type="GO" id="GO:0071897">
    <property type="term" value="P:DNA biosynthetic process"/>
    <property type="evidence" value="ECO:0007669"/>
    <property type="project" value="UniProtKB-ARBA"/>
</dbReference>
<dbReference type="InterPro" id="IPR043502">
    <property type="entry name" value="DNA/RNA_pol_sf"/>
</dbReference>
<dbReference type="PANTHER" id="PTHR33064:SF37">
    <property type="entry name" value="RIBONUCLEASE H"/>
    <property type="match status" value="1"/>
</dbReference>
<keyword evidence="4" id="KW-1185">Reference proteome</keyword>
<dbReference type="InterPro" id="IPR051320">
    <property type="entry name" value="Viral_Replic_Matur_Polypro"/>
</dbReference>
<dbReference type="InterPro" id="IPR041577">
    <property type="entry name" value="RT_RNaseH_2"/>
</dbReference>
<evidence type="ECO:0000256" key="1">
    <source>
        <dbReference type="SAM" id="MobiDB-lite"/>
    </source>
</evidence>
<reference evidence="3" key="1">
    <citation type="submission" date="2023-07" db="EMBL/GenBank/DDBJ databases">
        <title>Chromosome-level genome assembly of Artemia franciscana.</title>
        <authorList>
            <person name="Jo E."/>
        </authorList>
    </citation>
    <scope>NUCLEOTIDE SEQUENCE</scope>
    <source>
        <tissue evidence="3">Whole body</tissue>
    </source>
</reference>
<dbReference type="Gene3D" id="3.30.70.270">
    <property type="match status" value="2"/>
</dbReference>
<dbReference type="Gene3D" id="3.10.10.10">
    <property type="entry name" value="HIV Type 1 Reverse Transcriptase, subunit A, domain 1"/>
    <property type="match status" value="1"/>
</dbReference>
<feature type="region of interest" description="Disordered" evidence="1">
    <location>
        <begin position="122"/>
        <end position="163"/>
    </location>
</feature>
<dbReference type="EMBL" id="JAVRJZ010001296">
    <property type="protein sequence ID" value="KAK2701889.1"/>
    <property type="molecule type" value="Genomic_DNA"/>
</dbReference>
<accession>A0AA88H7U5</accession>
<evidence type="ECO:0000313" key="4">
    <source>
        <dbReference type="Proteomes" id="UP001187531"/>
    </source>
</evidence>
<dbReference type="Proteomes" id="UP001187531">
    <property type="component" value="Unassembled WGS sequence"/>
</dbReference>
<name>A0AA88H7U5_ARTSF</name>
<dbReference type="Pfam" id="PF17919">
    <property type="entry name" value="RT_RNaseH_2"/>
    <property type="match status" value="1"/>
</dbReference>
<dbReference type="InterPro" id="IPR043128">
    <property type="entry name" value="Rev_trsase/Diguanyl_cyclase"/>
</dbReference>